<feature type="signal peptide" evidence="2">
    <location>
        <begin position="1"/>
        <end position="18"/>
    </location>
</feature>
<dbReference type="Proteomes" id="UP000241346">
    <property type="component" value="Unassembled WGS sequence"/>
</dbReference>
<evidence type="ECO:0000313" key="4">
    <source>
        <dbReference type="Proteomes" id="UP000241346"/>
    </source>
</evidence>
<protein>
    <submittedName>
        <fullName evidence="3">DUF2066 domain-containing protein</fullName>
    </submittedName>
</protein>
<sequence>MLRIALLFLALLALPLKAATVTNLYQAQVALPDTDRQSEQAARKQALEQVLIKVSGQSDIVENEVVAKALGSSSQYVSQFSYANRDGQRTLLLTFDRSRIRTLLTQANSTFWSEQRPSVLVWLVEDANRSRNIIWDQSNNDLAKLIQSEGDRRGVPVMMPIGDFEDVTAISTPDIWGGFVQPIATTSQRYQPQAVLVVRARQQDDEQVALNWQLYSGNIDQLARNQVAPSEGRNSGETVTAVGQMVDSVSDILGAKYAVPLGGDTSGQLAVVVENIQSSKDFFTLERLITNLTSVAGVNAYRIQGNRVEFTVQLLSTEDVFQRELSQDSRLSAVTAPVAEQYEPAPQPEGMLRATDISTQAPADQPAPEGDESSEVDVSGTEQLDGEPQAVNTQLEVKPAKQAAVFSWSNSASTSVAL</sequence>
<proteinExistence type="predicted"/>
<reference evidence="3 4" key="1">
    <citation type="submission" date="2018-03" db="EMBL/GenBank/DDBJ databases">
        <title>Whole genome sequencing of Histamine producing bacteria.</title>
        <authorList>
            <person name="Butler K."/>
        </authorList>
    </citation>
    <scope>NUCLEOTIDE SEQUENCE [LARGE SCALE GENOMIC DNA]</scope>
    <source>
        <strain evidence="3 4">DSM 19138</strain>
    </source>
</reference>
<dbReference type="OrthoDB" id="6195299at2"/>
<dbReference type="InterPro" id="IPR018642">
    <property type="entry name" value="DUF2066"/>
</dbReference>
<evidence type="ECO:0000313" key="3">
    <source>
        <dbReference type="EMBL" id="PSW07070.1"/>
    </source>
</evidence>
<keyword evidence="2" id="KW-0732">Signal</keyword>
<feature type="chain" id="PRO_5015718197" evidence="2">
    <location>
        <begin position="19"/>
        <end position="418"/>
    </location>
</feature>
<name>A0A2T3N3Y0_9GAMM</name>
<evidence type="ECO:0000256" key="2">
    <source>
        <dbReference type="SAM" id="SignalP"/>
    </source>
</evidence>
<dbReference type="Pfam" id="PF09839">
    <property type="entry name" value="DUF2066"/>
    <property type="match status" value="1"/>
</dbReference>
<gene>
    <name evidence="3" type="ORF">C9J01_25965</name>
</gene>
<dbReference type="EMBL" id="PYMB01000028">
    <property type="protein sequence ID" value="PSW07070.1"/>
    <property type="molecule type" value="Genomic_DNA"/>
</dbReference>
<evidence type="ECO:0000256" key="1">
    <source>
        <dbReference type="SAM" id="MobiDB-lite"/>
    </source>
</evidence>
<dbReference type="RefSeq" id="WP_107300992.1">
    <property type="nucleotide sequence ID" value="NZ_PYMB01000028.1"/>
</dbReference>
<feature type="region of interest" description="Disordered" evidence="1">
    <location>
        <begin position="360"/>
        <end position="396"/>
    </location>
</feature>
<accession>A0A2T3N3Y0</accession>
<comment type="caution">
    <text evidence="3">The sequence shown here is derived from an EMBL/GenBank/DDBJ whole genome shotgun (WGS) entry which is preliminary data.</text>
</comment>
<dbReference type="AlphaFoldDB" id="A0A2T3N3Y0"/>
<organism evidence="3 4">
    <name type="scientific">Photobacterium rosenbergii</name>
    <dbReference type="NCBI Taxonomy" id="294936"/>
    <lineage>
        <taxon>Bacteria</taxon>
        <taxon>Pseudomonadati</taxon>
        <taxon>Pseudomonadota</taxon>
        <taxon>Gammaproteobacteria</taxon>
        <taxon>Vibrionales</taxon>
        <taxon>Vibrionaceae</taxon>
        <taxon>Photobacterium</taxon>
    </lineage>
</organism>